<organism evidence="2">
    <name type="scientific">Rhodococcus sp. D-6</name>
    <dbReference type="NCBI Taxonomy" id="1387842"/>
    <lineage>
        <taxon>Bacteria</taxon>
        <taxon>Bacillati</taxon>
        <taxon>Actinomycetota</taxon>
        <taxon>Actinomycetes</taxon>
        <taxon>Mycobacteriales</taxon>
        <taxon>Nocardiaceae</taxon>
        <taxon>Rhodococcus</taxon>
    </lineage>
</organism>
<evidence type="ECO:0000256" key="1">
    <source>
        <dbReference type="SAM" id="MobiDB-lite"/>
    </source>
</evidence>
<accession>A0AAU7V1D3</accession>
<evidence type="ECO:0000313" key="2">
    <source>
        <dbReference type="EMBL" id="XBW05985.1"/>
    </source>
</evidence>
<name>A0AAU7V1D3_9NOCA</name>
<protein>
    <submittedName>
        <fullName evidence="2">Uncharacterized protein</fullName>
    </submittedName>
</protein>
<dbReference type="KEGG" id="rhox:RBB84_08780"/>
<dbReference type="RefSeq" id="WP_197481778.1">
    <property type="nucleotide sequence ID" value="NZ_CP132970.1"/>
</dbReference>
<dbReference type="AlphaFoldDB" id="A0AAU7V1D3"/>
<proteinExistence type="predicted"/>
<sequence length="195" mass="21296">MTLRTARSRMCPAISARVRIGVRPSTASADRVARSVAEIVVRPRRSPTRREPDVSSPRSPGPSAFSRHAPPSVNHSETTWVRIDATPGSFPRSAPAHGTSTVTVPEIAAMTNRKSLTVPAAVLKFALRIGRALGSTEHGPERVAFLQYRPVLDNRRLREELGVPLRYTSREALEAYLLARAEEDSVAAGRRSLEA</sequence>
<feature type="region of interest" description="Disordered" evidence="1">
    <location>
        <begin position="41"/>
        <end position="76"/>
    </location>
</feature>
<gene>
    <name evidence="2" type="ORF">RBB84_08780</name>
</gene>
<dbReference type="EMBL" id="CP132970">
    <property type="protein sequence ID" value="XBW05985.1"/>
    <property type="molecule type" value="Genomic_DNA"/>
</dbReference>
<reference evidence="2" key="1">
    <citation type="submission" date="2023-08" db="EMBL/GenBank/DDBJ databases">
        <title>The novel hydrolase IpcH responsible for the initial isoprocarb degradation step in Rhodococcus sp. D-6.</title>
        <authorList>
            <person name="Zhu Q."/>
        </authorList>
    </citation>
    <scope>NUCLEOTIDE SEQUENCE</scope>
    <source>
        <strain evidence="2">D-6</strain>
    </source>
</reference>